<keyword evidence="2" id="KW-1185">Reference proteome</keyword>
<sequence>MNQTASPSFSRRRLLELGAIGGLGGLSLAAGVSPGIAFASPGRTAGGVTVTDLGPAVLNFSLAAGIPVGNDKVYVASRNIEPMRIVGFDLTTEKVTSITPCPGISTQLLAADPEGRYLYSAIREYDSAPGPGFIRLDLSKAGAPKEDLAAIPGLDPYAVTMSPDGVVFFGGQEKGPKLRQYDPKTGQLTVVATPDPNVPMIRSLASTETTVYIGTGAVQGVTPTSTKAGLFTLNRATGEVRSILPPQFANKIEIRELEIMGGELCVHCRGGGYAALAFINLADPTQQRVIEGTGGRMPKRLGDKIYWSGSGGVREYSLTTGASRLITPAGLDMGELWGLWIRGDKVVVVSAFGLVIEIDPATTEGKIYDLVAGGAPVGPQLAMSVAAGAKSVYVGGTNAVGRHDLITGEQSRILAPGEAKDTLIYNGVAFFAQYNSGGILTFNPAVDDGTARKVASSYPAQNRPHQIVWDDVNQIAVVGFRSDTLDGGSVMTFDPATNATTNAVNPIDAKQMVRAVVCHEGIAYLGGQTTDNRGGTVVAWDPVAQRELWRMTPQTAPTGVTGLAVRGRHLYVMCFRGDFFVVDLATREVVHQGNHGPMVPNYGTLLVSRGQVYGASSKAFFRFDPKSFARTDLVPDLDGEWYGIPRAAVDERGQFYAIKGRNLVRIAVTPRA</sequence>
<protein>
    <submittedName>
        <fullName evidence="1">Streptogramin lyase</fullName>
    </submittedName>
</protein>
<dbReference type="RefSeq" id="WP_167991530.1">
    <property type="nucleotide sequence ID" value="NZ_JAATJL010000001.1"/>
</dbReference>
<dbReference type="InterPro" id="IPR011047">
    <property type="entry name" value="Quinoprotein_ADH-like_sf"/>
</dbReference>
<dbReference type="InterPro" id="IPR015943">
    <property type="entry name" value="WD40/YVTN_repeat-like_dom_sf"/>
</dbReference>
<dbReference type="PROSITE" id="PS51318">
    <property type="entry name" value="TAT"/>
    <property type="match status" value="1"/>
</dbReference>
<proteinExistence type="predicted"/>
<dbReference type="SUPFAM" id="SSF50998">
    <property type="entry name" value="Quinoprotein alcohol dehydrogenase-like"/>
    <property type="match status" value="1"/>
</dbReference>
<evidence type="ECO:0000313" key="1">
    <source>
        <dbReference type="EMBL" id="NJC21622.1"/>
    </source>
</evidence>
<name>A0A846RLW0_9MICC</name>
<comment type="caution">
    <text evidence="1">The sequence shown here is derived from an EMBL/GenBank/DDBJ whole genome shotgun (WGS) entry which is preliminary data.</text>
</comment>
<gene>
    <name evidence="1" type="ORF">BJ994_000698</name>
</gene>
<dbReference type="InterPro" id="IPR006311">
    <property type="entry name" value="TAT_signal"/>
</dbReference>
<dbReference type="Gene3D" id="2.130.10.10">
    <property type="entry name" value="YVTN repeat-like/Quinoprotein amine dehydrogenase"/>
    <property type="match status" value="2"/>
</dbReference>
<evidence type="ECO:0000313" key="2">
    <source>
        <dbReference type="Proteomes" id="UP000547458"/>
    </source>
</evidence>
<keyword evidence="1" id="KW-0456">Lyase</keyword>
<reference evidence="1 2" key="1">
    <citation type="submission" date="2020-03" db="EMBL/GenBank/DDBJ databases">
        <title>Sequencing the genomes of 1000 actinobacteria strains.</title>
        <authorList>
            <person name="Klenk H.-P."/>
        </authorList>
    </citation>
    <scope>NUCLEOTIDE SEQUENCE [LARGE SCALE GENOMIC DNA]</scope>
    <source>
        <strain evidence="1 2">DSM 16403</strain>
    </source>
</reference>
<dbReference type="GO" id="GO:0016829">
    <property type="term" value="F:lyase activity"/>
    <property type="evidence" value="ECO:0007669"/>
    <property type="project" value="UniProtKB-KW"/>
</dbReference>
<dbReference type="SUPFAM" id="SSF50969">
    <property type="entry name" value="YVTN repeat-like/Quinoprotein amine dehydrogenase"/>
    <property type="match status" value="1"/>
</dbReference>
<dbReference type="InterPro" id="IPR011044">
    <property type="entry name" value="Quino_amine_DH_bsu"/>
</dbReference>
<dbReference type="AlphaFoldDB" id="A0A846RLW0"/>
<dbReference type="Proteomes" id="UP000547458">
    <property type="component" value="Unassembled WGS sequence"/>
</dbReference>
<accession>A0A846RLW0</accession>
<dbReference type="EMBL" id="JAATJL010000001">
    <property type="protein sequence ID" value="NJC21622.1"/>
    <property type="molecule type" value="Genomic_DNA"/>
</dbReference>
<organism evidence="1 2">
    <name type="scientific">Arthrobacter pigmenti</name>
    <dbReference type="NCBI Taxonomy" id="271432"/>
    <lineage>
        <taxon>Bacteria</taxon>
        <taxon>Bacillati</taxon>
        <taxon>Actinomycetota</taxon>
        <taxon>Actinomycetes</taxon>
        <taxon>Micrococcales</taxon>
        <taxon>Micrococcaceae</taxon>
        <taxon>Arthrobacter</taxon>
    </lineage>
</organism>